<accession>A0A2H3KJQ3</accession>
<feature type="active site" description="Proton acceptor" evidence="3">
    <location>
        <position position="375"/>
    </location>
</feature>
<dbReference type="OrthoDB" id="9806724at2"/>
<gene>
    <name evidence="5" type="ORF">A9Q02_03355</name>
</gene>
<keyword evidence="1" id="KW-0285">Flavoprotein</keyword>
<dbReference type="SUPFAM" id="SSF51905">
    <property type="entry name" value="FAD/NAD(P)-binding domain"/>
    <property type="match status" value="1"/>
</dbReference>
<name>A0A2H3KJQ3_9CHLR</name>
<evidence type="ECO:0000256" key="2">
    <source>
        <dbReference type="ARBA" id="ARBA00023002"/>
    </source>
</evidence>
<dbReference type="EMBL" id="LYXE01000110">
    <property type="protein sequence ID" value="PDV98132.1"/>
    <property type="molecule type" value="Genomic_DNA"/>
</dbReference>
<dbReference type="PANTHER" id="PTHR11632:SF51">
    <property type="entry name" value="SUCCINATE DEHYDROGENASE [UBIQUINONE] FLAVOPROTEIN SUBUNIT, MITOCHONDRIAL"/>
    <property type="match status" value="1"/>
</dbReference>
<evidence type="ECO:0000259" key="4">
    <source>
        <dbReference type="Pfam" id="PF00890"/>
    </source>
</evidence>
<dbReference type="GO" id="GO:0033765">
    <property type="term" value="F:steroid dehydrogenase activity, acting on the CH-CH group of donors"/>
    <property type="evidence" value="ECO:0007669"/>
    <property type="project" value="UniProtKB-ARBA"/>
</dbReference>
<comment type="caution">
    <text evidence="5">The sequence shown here is derived from an EMBL/GenBank/DDBJ whole genome shotgun (WGS) entry which is preliminary data.</text>
</comment>
<dbReference type="InterPro" id="IPR036188">
    <property type="entry name" value="FAD/NAD-bd_sf"/>
</dbReference>
<evidence type="ECO:0000256" key="3">
    <source>
        <dbReference type="PIRSR" id="PIRSR630664-50"/>
    </source>
</evidence>
<dbReference type="InterPro" id="IPR003953">
    <property type="entry name" value="FAD-dep_OxRdtase_2_FAD-bd"/>
</dbReference>
<feature type="domain" description="FAD-dependent oxidoreductase 2 FAD-binding" evidence="4">
    <location>
        <begin position="95"/>
        <end position="479"/>
    </location>
</feature>
<dbReference type="InterPro" id="IPR027477">
    <property type="entry name" value="Succ_DH/fumarate_Rdtase_cat_sf"/>
</dbReference>
<keyword evidence="6" id="KW-1185">Reference proteome</keyword>
<dbReference type="Pfam" id="PF00890">
    <property type="entry name" value="FAD_binding_2"/>
    <property type="match status" value="1"/>
</dbReference>
<dbReference type="PRINTS" id="PR00411">
    <property type="entry name" value="PNDRDTASEI"/>
</dbReference>
<dbReference type="PRINTS" id="PR00368">
    <property type="entry name" value="FADPNR"/>
</dbReference>
<dbReference type="Gene3D" id="3.50.50.60">
    <property type="entry name" value="FAD/NAD(P)-binding domain"/>
    <property type="match status" value="1"/>
</dbReference>
<protein>
    <submittedName>
        <fullName evidence="5">Fumarate reductase</fullName>
    </submittedName>
</protein>
<dbReference type="SUPFAM" id="SSF56425">
    <property type="entry name" value="Succinate dehydrogenase/fumarate reductase flavoprotein, catalytic domain"/>
    <property type="match status" value="1"/>
</dbReference>
<evidence type="ECO:0000313" key="5">
    <source>
        <dbReference type="EMBL" id="PDV98132.1"/>
    </source>
</evidence>
<organism evidence="5 6">
    <name type="scientific">Candidatus Chloroploca asiatica</name>
    <dbReference type="NCBI Taxonomy" id="1506545"/>
    <lineage>
        <taxon>Bacteria</taxon>
        <taxon>Bacillati</taxon>
        <taxon>Chloroflexota</taxon>
        <taxon>Chloroflexia</taxon>
        <taxon>Chloroflexales</taxon>
        <taxon>Chloroflexineae</taxon>
        <taxon>Oscillochloridaceae</taxon>
        <taxon>Candidatus Chloroploca</taxon>
    </lineage>
</organism>
<dbReference type="Proteomes" id="UP000220922">
    <property type="component" value="Unassembled WGS sequence"/>
</dbReference>
<dbReference type="PANTHER" id="PTHR11632">
    <property type="entry name" value="SUCCINATE DEHYDROGENASE 2 FLAVOPROTEIN SUBUNIT"/>
    <property type="match status" value="1"/>
</dbReference>
<keyword evidence="2" id="KW-0560">Oxidoreductase</keyword>
<evidence type="ECO:0000256" key="1">
    <source>
        <dbReference type="ARBA" id="ARBA00022630"/>
    </source>
</evidence>
<dbReference type="InterPro" id="IPR030664">
    <property type="entry name" value="SdhA/FrdA/AprA"/>
</dbReference>
<evidence type="ECO:0000313" key="6">
    <source>
        <dbReference type="Proteomes" id="UP000220922"/>
    </source>
</evidence>
<dbReference type="AlphaFoldDB" id="A0A2H3KJQ3"/>
<dbReference type="RefSeq" id="WP_097653856.1">
    <property type="nucleotide sequence ID" value="NZ_LYXE01000110.1"/>
</dbReference>
<sequence length="549" mass="59685">MEISDGYPAAMRQSIARVEATRSARLGRTFPAMSLDERKALLLSHHPDYKAGAKRPLLFGSGQGMALNHELADLFEARPLVRASLDLSKIDHDVDLLVIGGGGAGTVAAIWAVKAGLDPRKILVTTKLRHGDSNSTMAQGGIQAADRPEDSPAQHFLDVMGGGHFTNQPELVRALVQDAPLIIQWHEHLGMMYDKDASGHFIEHPGGGTSRNRMHSARDYTGLEMMRVLRDEARNLGIPVIEFSPVIELLCDDEGRVSGAVLINLETRHYHIVRAKATIITTGGLGRLHMQQYPTTNHYGATADGLVLAYRVGARLIDLDAVQYHPTGAAFPAQMAGLLITEKVRGLGAQPLNCDGEQFVFPLEPRDVEASAFIRECAERGKGIKTPQDMCGVWLDAPMVDLIHGPGTIREALPAMFRMYARFGIDMTRDPILVFPTLHYQNGGIATDEHGATSVPGLYAAGEVMGGVHGKNRLMGNSLLDFNVFGRRAGMAAATYAREHPAGKLSLAHVAAYEAMLHDAGIKTTRTAPRILPDYRGKEALDRYLDIPL</sequence>
<reference evidence="5 6" key="1">
    <citation type="submission" date="2016-05" db="EMBL/GenBank/DDBJ databases">
        <authorList>
            <person name="Lavstsen T."/>
            <person name="Jespersen J.S."/>
        </authorList>
    </citation>
    <scope>NUCLEOTIDE SEQUENCE [LARGE SCALE GENOMIC DNA]</scope>
    <source>
        <strain evidence="5 6">B7-9</strain>
    </source>
</reference>
<dbReference type="Gene3D" id="3.90.700.10">
    <property type="entry name" value="Succinate dehydrogenase/fumarate reductase flavoprotein, catalytic domain"/>
    <property type="match status" value="1"/>
</dbReference>
<proteinExistence type="predicted"/>